<dbReference type="EMBL" id="BAABGA010000030">
    <property type="protein sequence ID" value="GAA4453227.1"/>
    <property type="molecule type" value="Genomic_DNA"/>
</dbReference>
<sequence length="103" mass="11914">MNDEYFNVEVNEEFSYEGDKYRKLDDRRSLLLSDGDEKVVHFYPKDEVYRLSLPATEPILAKQKLPERSSIRNALLWVMLLSLGILVVGGLLSAIVWLAIRWG</sequence>
<feature type="transmembrane region" description="Helical" evidence="1">
    <location>
        <begin position="74"/>
        <end position="100"/>
    </location>
</feature>
<proteinExistence type="predicted"/>
<keyword evidence="1" id="KW-0812">Transmembrane</keyword>
<evidence type="ECO:0000313" key="2">
    <source>
        <dbReference type="EMBL" id="GAA4453227.1"/>
    </source>
</evidence>
<name>A0ABP8MN83_9BACT</name>
<keyword evidence="1" id="KW-0472">Membrane</keyword>
<keyword evidence="1" id="KW-1133">Transmembrane helix</keyword>
<keyword evidence="3" id="KW-1185">Reference proteome</keyword>
<evidence type="ECO:0000256" key="1">
    <source>
        <dbReference type="SAM" id="Phobius"/>
    </source>
</evidence>
<accession>A0ABP8MN83</accession>
<reference evidence="3" key="1">
    <citation type="journal article" date="2019" name="Int. J. Syst. Evol. Microbiol.">
        <title>The Global Catalogue of Microorganisms (GCM) 10K type strain sequencing project: providing services to taxonomists for standard genome sequencing and annotation.</title>
        <authorList>
            <consortium name="The Broad Institute Genomics Platform"/>
            <consortium name="The Broad Institute Genome Sequencing Center for Infectious Disease"/>
            <person name="Wu L."/>
            <person name="Ma J."/>
        </authorList>
    </citation>
    <scope>NUCLEOTIDE SEQUENCE [LARGE SCALE GENOMIC DNA]</scope>
    <source>
        <strain evidence="3">JCM 17759</strain>
    </source>
</reference>
<protein>
    <recommendedName>
        <fullName evidence="4">DUF3592 domain-containing protein</fullName>
    </recommendedName>
</protein>
<organism evidence="2 3">
    <name type="scientific">Novipirellula rosea</name>
    <dbReference type="NCBI Taxonomy" id="1031540"/>
    <lineage>
        <taxon>Bacteria</taxon>
        <taxon>Pseudomonadati</taxon>
        <taxon>Planctomycetota</taxon>
        <taxon>Planctomycetia</taxon>
        <taxon>Pirellulales</taxon>
        <taxon>Pirellulaceae</taxon>
        <taxon>Novipirellula</taxon>
    </lineage>
</organism>
<evidence type="ECO:0000313" key="3">
    <source>
        <dbReference type="Proteomes" id="UP001500840"/>
    </source>
</evidence>
<evidence type="ECO:0008006" key="4">
    <source>
        <dbReference type="Google" id="ProtNLM"/>
    </source>
</evidence>
<comment type="caution">
    <text evidence="2">The sequence shown here is derived from an EMBL/GenBank/DDBJ whole genome shotgun (WGS) entry which is preliminary data.</text>
</comment>
<dbReference type="Proteomes" id="UP001500840">
    <property type="component" value="Unassembled WGS sequence"/>
</dbReference>
<gene>
    <name evidence="2" type="ORF">GCM10023156_23910</name>
</gene>
<dbReference type="RefSeq" id="WP_345322260.1">
    <property type="nucleotide sequence ID" value="NZ_BAABGA010000030.1"/>
</dbReference>